<proteinExistence type="predicted"/>
<organism evidence="1 2">
    <name type="scientific">Paludifilum halophilum</name>
    <dbReference type="NCBI Taxonomy" id="1642702"/>
    <lineage>
        <taxon>Bacteria</taxon>
        <taxon>Bacillati</taxon>
        <taxon>Bacillota</taxon>
        <taxon>Bacilli</taxon>
        <taxon>Bacillales</taxon>
        <taxon>Thermoactinomycetaceae</taxon>
        <taxon>Paludifilum</taxon>
    </lineage>
</organism>
<gene>
    <name evidence="1" type="ORF">CHM34_12810</name>
</gene>
<comment type="caution">
    <text evidence="1">The sequence shown here is derived from an EMBL/GenBank/DDBJ whole genome shotgun (WGS) entry which is preliminary data.</text>
</comment>
<accession>A0A235B4L5</accession>
<name>A0A235B4L5_9BACL</name>
<sequence>MILKMIPIHIQYTLKYVLIPDTRPNTAKKRTGRKVPANTGWSVWFTVVTMDFMKENVVWGHS</sequence>
<dbReference type="AlphaFoldDB" id="A0A235B4L5"/>
<protein>
    <submittedName>
        <fullName evidence="1">Uncharacterized protein</fullName>
    </submittedName>
</protein>
<evidence type="ECO:0000313" key="2">
    <source>
        <dbReference type="Proteomes" id="UP000215459"/>
    </source>
</evidence>
<reference evidence="1 2" key="1">
    <citation type="submission" date="2017-07" db="EMBL/GenBank/DDBJ databases">
        <title>The genome sequence of Paludifilum halophilum highlights mechanisms for microbial adaptation to high salt environemnts.</title>
        <authorList>
            <person name="Belbahri L."/>
        </authorList>
    </citation>
    <scope>NUCLEOTIDE SEQUENCE [LARGE SCALE GENOMIC DNA]</scope>
    <source>
        <strain evidence="1 2">DSM 102817</strain>
    </source>
</reference>
<evidence type="ECO:0000313" key="1">
    <source>
        <dbReference type="EMBL" id="OYD07256.1"/>
    </source>
</evidence>
<dbReference type="EMBL" id="NOWF01000007">
    <property type="protein sequence ID" value="OYD07256.1"/>
    <property type="molecule type" value="Genomic_DNA"/>
</dbReference>
<dbReference type="Proteomes" id="UP000215459">
    <property type="component" value="Unassembled WGS sequence"/>
</dbReference>
<keyword evidence="2" id="KW-1185">Reference proteome</keyword>